<proteinExistence type="predicted"/>
<evidence type="ECO:0000256" key="1">
    <source>
        <dbReference type="SAM" id="MobiDB-lite"/>
    </source>
</evidence>
<reference evidence="2 3" key="1">
    <citation type="submission" date="2018-04" db="EMBL/GenBank/DDBJ databases">
        <title>The genome of golden apple snail Pomacea canaliculata provides insight into stress tolerance and invasive adaptation.</title>
        <authorList>
            <person name="Liu C."/>
            <person name="Liu B."/>
            <person name="Ren Y."/>
            <person name="Zhang Y."/>
            <person name="Wang H."/>
            <person name="Li S."/>
            <person name="Jiang F."/>
            <person name="Yin L."/>
            <person name="Zhang G."/>
            <person name="Qian W."/>
            <person name="Fan W."/>
        </authorList>
    </citation>
    <scope>NUCLEOTIDE SEQUENCE [LARGE SCALE GENOMIC DNA]</scope>
    <source>
        <strain evidence="2">SZHN2017</strain>
        <tissue evidence="2">Muscle</tissue>
    </source>
</reference>
<dbReference type="EMBL" id="PZQS01000010">
    <property type="protein sequence ID" value="PVD23058.1"/>
    <property type="molecule type" value="Genomic_DNA"/>
</dbReference>
<evidence type="ECO:0000313" key="3">
    <source>
        <dbReference type="Proteomes" id="UP000245119"/>
    </source>
</evidence>
<protein>
    <submittedName>
        <fullName evidence="2">Uncharacterized protein</fullName>
    </submittedName>
</protein>
<gene>
    <name evidence="2" type="ORF">C0Q70_16320</name>
</gene>
<dbReference type="AlphaFoldDB" id="A0A2T7NPG3"/>
<comment type="caution">
    <text evidence="2">The sequence shown here is derived from an EMBL/GenBank/DDBJ whole genome shotgun (WGS) entry which is preliminary data.</text>
</comment>
<sequence length="579" mass="65404">MIRTKAPQNLNPPITCYDGETFWGHGIEYMSRTTTQAKVKFFLHDRVDTFHRLVIKIKSEEKEEMEYDATVEDFSPLGEQLQTSVEMVSINNSPYVAVAWAHVELDKSGSVSLVYGPPVDTIELGPEGGTFEFSRNPGVKLSATTSQGTIPERTKINMQVTKAPPLNHPPPPESSAGESGEAAEARVSTQPVVAMTDFLHLRGPSSLADSTQLSLRATLPLSEQFSKEQSQAFVFVRQNGQTKENVEEEMKEWTPSPEIVTLKRDVSNVVISATMNQMATVVQGSKDADVQDVRREVAKQHIKAGQVAVQFYVREKKNQNQSVKNGNSSSSKTCRLEITVKAKEEGSCNRQPQDKSDNYKVSDIVYVPPSLRMRIWLHQENFESSLTSGDIVFQYGVHTEPIGNYCWFEVSRQETTQTRIILKIEKSKLLEQCGQMSWKPLIDLEVCIPPFKTVSSSPEPETPVNETFDVPVDDQLLSHLARRIPPTEVYRLGIELQLDSCFVENIFHSSHAHDYFTKCFMILRAARDSCRLPKDFVELLRAALTGLQLISQLEWLLRELRKRKESEPQWDHFSTLPVI</sequence>
<feature type="region of interest" description="Disordered" evidence="1">
    <location>
        <begin position="162"/>
        <end position="186"/>
    </location>
</feature>
<keyword evidence="3" id="KW-1185">Reference proteome</keyword>
<evidence type="ECO:0000313" key="2">
    <source>
        <dbReference type="EMBL" id="PVD23058.1"/>
    </source>
</evidence>
<organism evidence="2 3">
    <name type="scientific">Pomacea canaliculata</name>
    <name type="common">Golden apple snail</name>
    <dbReference type="NCBI Taxonomy" id="400727"/>
    <lineage>
        <taxon>Eukaryota</taxon>
        <taxon>Metazoa</taxon>
        <taxon>Spiralia</taxon>
        <taxon>Lophotrochozoa</taxon>
        <taxon>Mollusca</taxon>
        <taxon>Gastropoda</taxon>
        <taxon>Caenogastropoda</taxon>
        <taxon>Architaenioglossa</taxon>
        <taxon>Ampullarioidea</taxon>
        <taxon>Ampullariidae</taxon>
        <taxon>Pomacea</taxon>
    </lineage>
</organism>
<dbReference type="Proteomes" id="UP000245119">
    <property type="component" value="Linkage Group LG10"/>
</dbReference>
<name>A0A2T7NPG3_POMCA</name>
<dbReference type="OrthoDB" id="10261302at2759"/>
<accession>A0A2T7NPG3</accession>